<feature type="domain" description="AAA+ ATPase" evidence="2">
    <location>
        <begin position="601"/>
        <end position="782"/>
    </location>
</feature>
<feature type="compositionally biased region" description="Basic and acidic residues" evidence="1">
    <location>
        <begin position="251"/>
        <end position="260"/>
    </location>
</feature>
<dbReference type="PANTHER" id="PTHR37291">
    <property type="entry name" value="5-METHYLCYTOSINE-SPECIFIC RESTRICTION ENZYME B"/>
    <property type="match status" value="1"/>
</dbReference>
<dbReference type="EMBL" id="MDYQ01000026">
    <property type="protein sequence ID" value="PRP86841.1"/>
    <property type="molecule type" value="Genomic_DNA"/>
</dbReference>
<dbReference type="SMART" id="SM00382">
    <property type="entry name" value="AAA"/>
    <property type="match status" value="1"/>
</dbReference>
<evidence type="ECO:0000313" key="3">
    <source>
        <dbReference type="EMBL" id="PRP86841.1"/>
    </source>
</evidence>
<organism evidence="3 4">
    <name type="scientific">Planoprotostelium fungivorum</name>
    <dbReference type="NCBI Taxonomy" id="1890364"/>
    <lineage>
        <taxon>Eukaryota</taxon>
        <taxon>Amoebozoa</taxon>
        <taxon>Evosea</taxon>
        <taxon>Variosea</taxon>
        <taxon>Cavosteliida</taxon>
        <taxon>Cavosteliaceae</taxon>
        <taxon>Planoprotostelium</taxon>
    </lineage>
</organism>
<dbReference type="PANTHER" id="PTHR37291:SF1">
    <property type="entry name" value="TYPE IV METHYL-DIRECTED RESTRICTION ENZYME ECOKMCRB SUBUNIT"/>
    <property type="match status" value="1"/>
</dbReference>
<feature type="compositionally biased region" description="Basic and acidic residues" evidence="1">
    <location>
        <begin position="356"/>
        <end position="379"/>
    </location>
</feature>
<dbReference type="InterPro" id="IPR052934">
    <property type="entry name" value="Methyl-DNA_Rec/Restrict_Enz"/>
</dbReference>
<gene>
    <name evidence="3" type="ORF">PROFUN_05058</name>
</gene>
<dbReference type="InterPro" id="IPR003593">
    <property type="entry name" value="AAA+_ATPase"/>
</dbReference>
<dbReference type="OrthoDB" id="6021133at2759"/>
<dbReference type="GO" id="GO:0005524">
    <property type="term" value="F:ATP binding"/>
    <property type="evidence" value="ECO:0007669"/>
    <property type="project" value="InterPro"/>
</dbReference>
<dbReference type="Pfam" id="PF07728">
    <property type="entry name" value="AAA_5"/>
    <property type="match status" value="1"/>
</dbReference>
<dbReference type="InterPro" id="IPR027417">
    <property type="entry name" value="P-loop_NTPase"/>
</dbReference>
<proteinExistence type="predicted"/>
<reference evidence="3 4" key="1">
    <citation type="journal article" date="2018" name="Genome Biol. Evol.">
        <title>Multiple Roots of Fruiting Body Formation in Amoebozoa.</title>
        <authorList>
            <person name="Hillmann F."/>
            <person name="Forbes G."/>
            <person name="Novohradska S."/>
            <person name="Ferling I."/>
            <person name="Riege K."/>
            <person name="Groth M."/>
            <person name="Westermann M."/>
            <person name="Marz M."/>
            <person name="Spaller T."/>
            <person name="Winckler T."/>
            <person name="Schaap P."/>
            <person name="Glockner G."/>
        </authorList>
    </citation>
    <scope>NUCLEOTIDE SEQUENCE [LARGE SCALE GENOMIC DNA]</scope>
    <source>
        <strain evidence="3 4">Jena</strain>
    </source>
</reference>
<feature type="compositionally biased region" description="Basic and acidic residues" evidence="1">
    <location>
        <begin position="304"/>
        <end position="338"/>
    </location>
</feature>
<accession>A0A2P6NSA8</accession>
<feature type="compositionally biased region" description="Acidic residues" evidence="1">
    <location>
        <begin position="28"/>
        <end position="45"/>
    </location>
</feature>
<dbReference type="Gene3D" id="3.40.50.300">
    <property type="entry name" value="P-loop containing nucleotide triphosphate hydrolases"/>
    <property type="match status" value="1"/>
</dbReference>
<dbReference type="AlphaFoldDB" id="A0A2P6NSA8"/>
<dbReference type="InterPro" id="IPR011704">
    <property type="entry name" value="ATPase_dyneun-rel_AAA"/>
</dbReference>
<dbReference type="Proteomes" id="UP000241769">
    <property type="component" value="Unassembled WGS sequence"/>
</dbReference>
<evidence type="ECO:0000256" key="1">
    <source>
        <dbReference type="SAM" id="MobiDB-lite"/>
    </source>
</evidence>
<sequence length="884" mass="101327">MGDICKLSGVTHFYKACRESVTEAIEIDMNEDGEEIEETISDEESSEHSEGMDEEYEPKDVEAGNTDTTPSKKKKSTPKKKGGQKKKSRLVRNGSRIVSSFFKQAEEDQPTDQSPPKKSGKKKRKSDEGLKKRSTPTKRRLRSSLDNDLELMQDIRKNGGINTLDEPFDEEGSIDATLPAFQWESPNSLSKSTDKNEKHDADDHEAKDKKEEEEPADDATHSKSPVVTVQDRSEKKEDISDEPSSTLQDLWDGKTAEDLTRSNSRRSLKSSKRQKKEEKDGTSTMHVNSTQPTQVVTHDDDDDVTTHHEPTQIVTHEKKDTKKNQPKKEKEKKEKKEETQEDDEEITDIVPPSPLKQKDHHNTISKDEAKQVEFDDRPKQPNASMNKPISAPDLKRREESSDLFDENTYPYPDFNYAYPADIPSTLMKQKDYNGSIFSSWVPAASSCTFCLRLGDDVANVSASNVSMTLCSVCKERLVDGNLLDVMMNAPLYIGKERKKRNLNSLGQQEIKDFNQSYGPVCMYVGYLGTSALSCIRSKWPTKFEKWKEQWITQMNKLDVRLWCDPVGLIPFISEEAALKSLSRHLLIEKQLLQEYIQLMHKKRQVVFYGPPGTGKTYIAQEISNFCSQFYSPYREHPVSAYLQRHSSREKWRENTPLVVQFHPTYSYEDFVEGYRPVSNVQGSGFQLVSGPLKIAAQRATTDPDHLIIIIIDELNRGNIAKIFGELFFLLEYRGKDINLQYSDVTFSLPPNLWFIATMNTVDRSLARLDRALRRRFFFVPFLLDTPPVDGLLLRWLLKYKPEMKNVDKLVREANQIIFKFDETLLIGPSHFMTTSLNREWLMQIWKYSIIPEVEDAVEDAQQLSALMSLPNKMFPPLAAYAREE</sequence>
<feature type="compositionally biased region" description="Basic residues" evidence="1">
    <location>
        <begin position="263"/>
        <end position="274"/>
    </location>
</feature>
<dbReference type="SUPFAM" id="SSF52540">
    <property type="entry name" value="P-loop containing nucleoside triphosphate hydrolases"/>
    <property type="match status" value="1"/>
</dbReference>
<dbReference type="InParanoid" id="A0A2P6NSA8"/>
<dbReference type="STRING" id="1890364.A0A2P6NSA8"/>
<dbReference type="CDD" id="cd00009">
    <property type="entry name" value="AAA"/>
    <property type="match status" value="1"/>
</dbReference>
<comment type="caution">
    <text evidence="3">The sequence shown here is derived from an EMBL/GenBank/DDBJ whole genome shotgun (WGS) entry which is preliminary data.</text>
</comment>
<feature type="compositionally biased region" description="Basic residues" evidence="1">
    <location>
        <begin position="71"/>
        <end position="90"/>
    </location>
</feature>
<evidence type="ECO:0000313" key="4">
    <source>
        <dbReference type="Proteomes" id="UP000241769"/>
    </source>
</evidence>
<feature type="compositionally biased region" description="Basic residues" evidence="1">
    <location>
        <begin position="132"/>
        <end position="142"/>
    </location>
</feature>
<feature type="region of interest" description="Disordered" evidence="1">
    <location>
        <begin position="28"/>
        <end position="406"/>
    </location>
</feature>
<keyword evidence="4" id="KW-1185">Reference proteome</keyword>
<dbReference type="GO" id="GO:0016887">
    <property type="term" value="F:ATP hydrolysis activity"/>
    <property type="evidence" value="ECO:0007669"/>
    <property type="project" value="InterPro"/>
</dbReference>
<name>A0A2P6NSA8_9EUKA</name>
<feature type="compositionally biased region" description="Basic and acidic residues" evidence="1">
    <location>
        <begin position="192"/>
        <end position="212"/>
    </location>
</feature>
<protein>
    <submittedName>
        <fullName evidence="3">ATPase</fullName>
    </submittedName>
</protein>
<evidence type="ECO:0000259" key="2">
    <source>
        <dbReference type="SMART" id="SM00382"/>
    </source>
</evidence>
<feature type="compositionally biased region" description="Polar residues" evidence="1">
    <location>
        <begin position="282"/>
        <end position="294"/>
    </location>
</feature>